<dbReference type="InterPro" id="IPR003695">
    <property type="entry name" value="Ppx_GppA_N"/>
</dbReference>
<dbReference type="EMBL" id="JASODW010000003">
    <property type="protein sequence ID" value="MDK6274878.1"/>
    <property type="molecule type" value="Genomic_DNA"/>
</dbReference>
<dbReference type="InterPro" id="IPR043129">
    <property type="entry name" value="ATPase_NBD"/>
</dbReference>
<dbReference type="SUPFAM" id="SSF53067">
    <property type="entry name" value="Actin-like ATPase domain"/>
    <property type="match status" value="2"/>
</dbReference>
<dbReference type="Gene3D" id="3.30.420.150">
    <property type="entry name" value="Exopolyphosphatase. Domain 2"/>
    <property type="match status" value="1"/>
</dbReference>
<protein>
    <submittedName>
        <fullName evidence="2">Exopolyphosphatase</fullName>
    </submittedName>
</protein>
<gene>
    <name evidence="2" type="ORF">QP116_03840</name>
</gene>
<dbReference type="AlphaFoldDB" id="A0AAP4C5V4"/>
<dbReference type="Pfam" id="PF02541">
    <property type="entry name" value="Ppx-GppA"/>
    <property type="match status" value="1"/>
</dbReference>
<proteinExistence type="predicted"/>
<dbReference type="PANTHER" id="PTHR30005:SF13">
    <property type="entry name" value="EXOPOLYPHOSPHATASE 2"/>
    <property type="match status" value="1"/>
</dbReference>
<feature type="domain" description="Ppx/GppA phosphatase N-terminal" evidence="1">
    <location>
        <begin position="26"/>
        <end position="302"/>
    </location>
</feature>
<dbReference type="PANTHER" id="PTHR30005">
    <property type="entry name" value="EXOPOLYPHOSPHATASE"/>
    <property type="match status" value="1"/>
</dbReference>
<evidence type="ECO:0000259" key="1">
    <source>
        <dbReference type="Pfam" id="PF02541"/>
    </source>
</evidence>
<dbReference type="InterPro" id="IPR050273">
    <property type="entry name" value="GppA/Ppx_hydrolase"/>
</dbReference>
<dbReference type="Gene3D" id="3.30.420.40">
    <property type="match status" value="1"/>
</dbReference>
<reference evidence="2" key="1">
    <citation type="submission" date="2023-05" db="EMBL/GenBank/DDBJ databases">
        <title>Cataloging the Phylogenetic Diversity of Human Bladder Bacteria.</title>
        <authorList>
            <person name="Du J."/>
        </authorList>
    </citation>
    <scope>NUCLEOTIDE SEQUENCE</scope>
    <source>
        <strain evidence="2">UMB9978</strain>
    </source>
</reference>
<sequence>MRAAVIDCGTNSVRLLIADMTVTDGEIELTDCVRTMEVVRLGQGVDSHGRVSPEALERLAKALDGFAAIIERYKPEQTTFVATSATRDAANAEEVHDVVRRYLGVEPNVITGDQEALYSFTGAVSAVDVAPAENVLVLDLGGGSTEFVIGREGEVLAEASTQMGTVRYAERFIHSDPPLESEKEAIASAVGDVLTELSDTIDLSTVDRLVGVAGTVTTVLAHALDLPAYVPERITGASIPLPLAIAICGELASFSKKRLADLPYMHPGRVDIMAGGAMILKTILETVHERSNGRVKELAASENDILDGVALELMRRTL</sequence>
<dbReference type="GO" id="GO:0016462">
    <property type="term" value="F:pyrophosphatase activity"/>
    <property type="evidence" value="ECO:0007669"/>
    <property type="project" value="TreeGrafter"/>
</dbReference>
<accession>A0AAP4C5V4</accession>
<dbReference type="Proteomes" id="UP001240483">
    <property type="component" value="Unassembled WGS sequence"/>
</dbReference>
<evidence type="ECO:0000313" key="2">
    <source>
        <dbReference type="EMBL" id="MDK6274878.1"/>
    </source>
</evidence>
<comment type="caution">
    <text evidence="2">The sequence shown here is derived from an EMBL/GenBank/DDBJ whole genome shotgun (WGS) entry which is preliminary data.</text>
</comment>
<name>A0AAP4C5V4_9MICC</name>
<organism evidence="2 3">
    <name type="scientific">Pseudoglutamicibacter cumminsii</name>
    <dbReference type="NCBI Taxonomy" id="156979"/>
    <lineage>
        <taxon>Bacteria</taxon>
        <taxon>Bacillati</taxon>
        <taxon>Actinomycetota</taxon>
        <taxon>Actinomycetes</taxon>
        <taxon>Micrococcales</taxon>
        <taxon>Micrococcaceae</taxon>
        <taxon>Pseudoglutamicibacter</taxon>
    </lineage>
</organism>
<evidence type="ECO:0000313" key="3">
    <source>
        <dbReference type="Proteomes" id="UP001240483"/>
    </source>
</evidence>
<dbReference type="RefSeq" id="WP_285332808.1">
    <property type="nucleotide sequence ID" value="NZ_JASODW010000003.1"/>
</dbReference>